<reference evidence="1" key="1">
    <citation type="submission" date="2020-07" db="EMBL/GenBank/DDBJ databases">
        <title>Multicomponent nature underlies the extraordinary mechanical properties of spider dragline silk.</title>
        <authorList>
            <person name="Kono N."/>
            <person name="Nakamura H."/>
            <person name="Mori M."/>
            <person name="Yoshida Y."/>
            <person name="Ohtoshi R."/>
            <person name="Malay A.D."/>
            <person name="Moran D.A.P."/>
            <person name="Tomita M."/>
            <person name="Numata K."/>
            <person name="Arakawa K."/>
        </authorList>
    </citation>
    <scope>NUCLEOTIDE SEQUENCE</scope>
</reference>
<dbReference type="EMBL" id="BMAO01033222">
    <property type="protein sequence ID" value="GFQ87942.1"/>
    <property type="molecule type" value="Genomic_DNA"/>
</dbReference>
<sequence>MSRKSKRLPSHHVQSGETNFSVLLNRLIRLLWEIVISKSTTNGSRRNGSLESTRGITKHALTDSLATCARFHSCVSNLPAFTTPNESELGMTNGGLEKVTHAWSVNRRWRYSKLRVSSR</sequence>
<evidence type="ECO:0000313" key="2">
    <source>
        <dbReference type="Proteomes" id="UP000887116"/>
    </source>
</evidence>
<accession>A0A8X6FTB8</accession>
<gene>
    <name evidence="1" type="ORF">TNCT_567451</name>
</gene>
<keyword evidence="2" id="KW-1185">Reference proteome</keyword>
<organism evidence="1 2">
    <name type="scientific">Trichonephila clavata</name>
    <name type="common">Joro spider</name>
    <name type="synonym">Nephila clavata</name>
    <dbReference type="NCBI Taxonomy" id="2740835"/>
    <lineage>
        <taxon>Eukaryota</taxon>
        <taxon>Metazoa</taxon>
        <taxon>Ecdysozoa</taxon>
        <taxon>Arthropoda</taxon>
        <taxon>Chelicerata</taxon>
        <taxon>Arachnida</taxon>
        <taxon>Araneae</taxon>
        <taxon>Araneomorphae</taxon>
        <taxon>Entelegynae</taxon>
        <taxon>Araneoidea</taxon>
        <taxon>Nephilidae</taxon>
        <taxon>Trichonephila</taxon>
    </lineage>
</organism>
<evidence type="ECO:0000313" key="1">
    <source>
        <dbReference type="EMBL" id="GFQ87942.1"/>
    </source>
</evidence>
<dbReference type="AlphaFoldDB" id="A0A8X6FTB8"/>
<name>A0A8X6FTB8_TRICU</name>
<protein>
    <submittedName>
        <fullName evidence="1">Uncharacterized protein</fullName>
    </submittedName>
</protein>
<dbReference type="Proteomes" id="UP000887116">
    <property type="component" value="Unassembled WGS sequence"/>
</dbReference>
<proteinExistence type="predicted"/>
<comment type="caution">
    <text evidence="1">The sequence shown here is derived from an EMBL/GenBank/DDBJ whole genome shotgun (WGS) entry which is preliminary data.</text>
</comment>